<gene>
    <name evidence="2" type="ORF">MTBBW1_90018</name>
</gene>
<dbReference type="Proteomes" id="UP000191931">
    <property type="component" value="Unassembled WGS sequence"/>
</dbReference>
<proteinExistence type="inferred from homology"/>
<name>A0A1W1HL04_9BACT</name>
<dbReference type="SUPFAM" id="SSF143120">
    <property type="entry name" value="YefM-like"/>
    <property type="match status" value="1"/>
</dbReference>
<reference evidence="2 3" key="1">
    <citation type="submission" date="2017-03" db="EMBL/GenBank/DDBJ databases">
        <authorList>
            <person name="Afonso C.L."/>
            <person name="Miller P.J."/>
            <person name="Scott M.A."/>
            <person name="Spackman E."/>
            <person name="Goraichik I."/>
            <person name="Dimitrov K.M."/>
            <person name="Suarez D.L."/>
            <person name="Swayne D.E."/>
        </authorList>
    </citation>
    <scope>NUCLEOTIDE SEQUENCE [LARGE SCALE GENOMIC DNA]</scope>
    <source>
        <strain evidence="2">PRJEB14757</strain>
    </source>
</reference>
<protein>
    <recommendedName>
        <fullName evidence="4">Antitoxin</fullName>
    </recommendedName>
</protein>
<dbReference type="EMBL" id="FWEV01000336">
    <property type="protein sequence ID" value="SLM33116.1"/>
    <property type="molecule type" value="Genomic_DNA"/>
</dbReference>
<dbReference type="RefSeq" id="WP_080798677.1">
    <property type="nucleotide sequence ID" value="NZ_LT828540.1"/>
</dbReference>
<evidence type="ECO:0000256" key="1">
    <source>
        <dbReference type="ARBA" id="ARBA00009981"/>
    </source>
</evidence>
<dbReference type="InterPro" id="IPR036165">
    <property type="entry name" value="YefM-like_sf"/>
</dbReference>
<dbReference type="STRING" id="1246637.MTBBW1_90018"/>
<organism evidence="2 3">
    <name type="scientific">Desulfamplus magnetovallimortis</name>
    <dbReference type="NCBI Taxonomy" id="1246637"/>
    <lineage>
        <taxon>Bacteria</taxon>
        <taxon>Pseudomonadati</taxon>
        <taxon>Thermodesulfobacteriota</taxon>
        <taxon>Desulfobacteria</taxon>
        <taxon>Desulfobacterales</taxon>
        <taxon>Desulfobacteraceae</taxon>
        <taxon>Desulfamplus</taxon>
    </lineage>
</organism>
<keyword evidence="3" id="KW-1185">Reference proteome</keyword>
<dbReference type="OrthoDB" id="9802003at2"/>
<evidence type="ECO:0008006" key="4">
    <source>
        <dbReference type="Google" id="ProtNLM"/>
    </source>
</evidence>
<comment type="similarity">
    <text evidence="1">Belongs to the phD/YefM antitoxin family.</text>
</comment>
<evidence type="ECO:0000313" key="3">
    <source>
        <dbReference type="Proteomes" id="UP000191931"/>
    </source>
</evidence>
<evidence type="ECO:0000313" key="2">
    <source>
        <dbReference type="EMBL" id="SLM33116.1"/>
    </source>
</evidence>
<dbReference type="Gene3D" id="3.40.1620.10">
    <property type="entry name" value="YefM-like domain"/>
    <property type="match status" value="1"/>
</dbReference>
<sequence length="97" mass="10942">MNTVGVQQAISTLPEIIKSTIDNCEETVIVSDSGSVVLIDQREWDNISETLRLFHDKKSLKALIEGHEVRDKGLIPTSITTEEAFYDLQTEYSKKCK</sequence>
<accession>A0A1W1HL04</accession>
<dbReference type="AlphaFoldDB" id="A0A1W1HL04"/>